<evidence type="ECO:0000259" key="14">
    <source>
        <dbReference type="PROSITE" id="PS51999"/>
    </source>
</evidence>
<reference evidence="15 16" key="1">
    <citation type="submission" date="2016-08" db="EMBL/GenBank/DDBJ databases">
        <title>A Parts List for Fungal Cellulosomes Revealed by Comparative Genomics.</title>
        <authorList>
            <consortium name="DOE Joint Genome Institute"/>
            <person name="Haitjema C.H."/>
            <person name="Gilmore S.P."/>
            <person name="Henske J.K."/>
            <person name="Solomon K.V."/>
            <person name="De Groot R."/>
            <person name="Kuo A."/>
            <person name="Mondo S.J."/>
            <person name="Salamov A.A."/>
            <person name="Labutti K."/>
            <person name="Zhao Z."/>
            <person name="Chiniquy J."/>
            <person name="Barry K."/>
            <person name="Brewer H.M."/>
            <person name="Purvine S.O."/>
            <person name="Wright A.T."/>
            <person name="Boxma B."/>
            <person name="Van Alen T."/>
            <person name="Hackstein J.H."/>
            <person name="Baker S.E."/>
            <person name="Grigoriev I.V."/>
            <person name="O'Malley M.A."/>
        </authorList>
    </citation>
    <scope>NUCLEOTIDE SEQUENCE [LARGE SCALE GENOMIC DNA]</scope>
    <source>
        <strain evidence="15 16">S4</strain>
    </source>
</reference>
<dbReference type="GO" id="GO:0006281">
    <property type="term" value="P:DNA repair"/>
    <property type="evidence" value="ECO:0007669"/>
    <property type="project" value="TreeGrafter"/>
</dbReference>
<dbReference type="GO" id="GO:0016787">
    <property type="term" value="F:hydrolase activity"/>
    <property type="evidence" value="ECO:0007669"/>
    <property type="project" value="UniProtKB-KW"/>
</dbReference>
<evidence type="ECO:0000256" key="1">
    <source>
        <dbReference type="ARBA" id="ARBA00004123"/>
    </source>
</evidence>
<dbReference type="EMBL" id="MCFG01000008">
    <property type="protein sequence ID" value="ORX87504.1"/>
    <property type="molecule type" value="Genomic_DNA"/>
</dbReference>
<feature type="domain" description="Helicase ATP-binding" evidence="11">
    <location>
        <begin position="264"/>
        <end position="422"/>
    </location>
</feature>
<dbReference type="Pfam" id="PF06839">
    <property type="entry name" value="Zn_ribbon_GRF"/>
    <property type="match status" value="1"/>
</dbReference>
<dbReference type="GO" id="GO:0005524">
    <property type="term" value="F:ATP binding"/>
    <property type="evidence" value="ECO:0007669"/>
    <property type="project" value="InterPro"/>
</dbReference>
<dbReference type="SMART" id="SM00490">
    <property type="entry name" value="HELICc"/>
    <property type="match status" value="1"/>
</dbReference>
<name>A0A1Y1XQA7_9FUNG</name>
<dbReference type="PROSITE" id="PS51192">
    <property type="entry name" value="HELICASE_ATP_BIND_1"/>
    <property type="match status" value="1"/>
</dbReference>
<feature type="compositionally biased region" description="Low complexity" evidence="10">
    <location>
        <begin position="757"/>
        <end position="767"/>
    </location>
</feature>
<evidence type="ECO:0000256" key="6">
    <source>
        <dbReference type="ARBA" id="ARBA00022833"/>
    </source>
</evidence>
<dbReference type="InterPro" id="IPR010666">
    <property type="entry name" value="Znf_GRF"/>
</dbReference>
<dbReference type="GO" id="GO:0008270">
    <property type="term" value="F:zinc ion binding"/>
    <property type="evidence" value="ECO:0007669"/>
    <property type="project" value="UniProtKB-KW"/>
</dbReference>
<dbReference type="PROSITE" id="PS51194">
    <property type="entry name" value="HELICASE_CTER"/>
    <property type="match status" value="1"/>
</dbReference>
<feature type="region of interest" description="Disordered" evidence="10">
    <location>
        <begin position="49"/>
        <end position="70"/>
    </location>
</feature>
<dbReference type="InterPro" id="IPR001650">
    <property type="entry name" value="Helicase_C-like"/>
</dbReference>
<dbReference type="InterPro" id="IPR038718">
    <property type="entry name" value="SNF2-like_sf"/>
</dbReference>
<dbReference type="InterPro" id="IPR000330">
    <property type="entry name" value="SNF2_N"/>
</dbReference>
<dbReference type="CDD" id="cd18793">
    <property type="entry name" value="SF2_C_SNF"/>
    <property type="match status" value="1"/>
</dbReference>
<dbReference type="PROSITE" id="PS51999">
    <property type="entry name" value="ZF_GRF"/>
    <property type="match status" value="1"/>
</dbReference>
<keyword evidence="4 9" id="KW-0863">Zinc-finger</keyword>
<evidence type="ECO:0000259" key="11">
    <source>
        <dbReference type="PROSITE" id="PS51192"/>
    </source>
</evidence>
<dbReference type="AlphaFoldDB" id="A0A1Y1XQA7"/>
<keyword evidence="5" id="KW-0378">Hydrolase</keyword>
<gene>
    <name evidence="15" type="ORF">BCR32DRAFT_264267</name>
</gene>
<proteinExistence type="predicted"/>
<evidence type="ECO:0000259" key="13">
    <source>
        <dbReference type="PROSITE" id="PS51467"/>
    </source>
</evidence>
<comment type="caution">
    <text evidence="15">The sequence shown here is derived from an EMBL/GenBank/DDBJ whole genome shotgun (WGS) entry which is preliminary data.</text>
</comment>
<accession>A0A1Y1XQA7</accession>
<dbReference type="PANTHER" id="PTHR45766:SF6">
    <property type="entry name" value="SWI_SNF-RELATED MATRIX-ASSOCIATED ACTIN-DEPENDENT REGULATOR OF CHROMATIN SUBFAMILY A-LIKE PROTEIN 1"/>
    <property type="match status" value="1"/>
</dbReference>
<dbReference type="InterPro" id="IPR049730">
    <property type="entry name" value="SNF2/RAD54-like_C"/>
</dbReference>
<evidence type="ECO:0008006" key="17">
    <source>
        <dbReference type="Google" id="ProtNLM"/>
    </source>
</evidence>
<evidence type="ECO:0000256" key="8">
    <source>
        <dbReference type="ARBA" id="ARBA00023242"/>
    </source>
</evidence>
<keyword evidence="8" id="KW-0539">Nucleus</keyword>
<dbReference type="InterPro" id="IPR027417">
    <property type="entry name" value="P-loop_NTPase"/>
</dbReference>
<feature type="domain" description="HARP" evidence="13">
    <location>
        <begin position="129"/>
        <end position="209"/>
    </location>
</feature>
<keyword evidence="2" id="KW-0479">Metal-binding</keyword>
<evidence type="ECO:0000256" key="10">
    <source>
        <dbReference type="SAM" id="MobiDB-lite"/>
    </source>
</evidence>
<dbReference type="OrthoDB" id="448448at2759"/>
<feature type="region of interest" description="Disordered" evidence="10">
    <location>
        <begin position="742"/>
        <end position="774"/>
    </location>
</feature>
<protein>
    <recommendedName>
        <fullName evidence="17">P-loop containing nucleoside triphosphate hydrolase protein</fullName>
    </recommendedName>
</protein>
<feature type="compositionally biased region" description="Low complexity" evidence="10">
    <location>
        <begin position="52"/>
        <end position="69"/>
    </location>
</feature>
<evidence type="ECO:0000256" key="2">
    <source>
        <dbReference type="ARBA" id="ARBA00022723"/>
    </source>
</evidence>
<evidence type="ECO:0000256" key="7">
    <source>
        <dbReference type="ARBA" id="ARBA00022840"/>
    </source>
</evidence>
<dbReference type="SUPFAM" id="SSF52540">
    <property type="entry name" value="P-loop containing nucleoside triphosphate hydrolases"/>
    <property type="match status" value="2"/>
</dbReference>
<keyword evidence="7" id="KW-0067">ATP-binding</keyword>
<dbReference type="Pfam" id="PF00176">
    <property type="entry name" value="SNF2-rel_dom"/>
    <property type="match status" value="1"/>
</dbReference>
<evidence type="ECO:0000256" key="3">
    <source>
        <dbReference type="ARBA" id="ARBA00022741"/>
    </source>
</evidence>
<feature type="domain" description="Helicase C-terminal" evidence="12">
    <location>
        <begin position="547"/>
        <end position="708"/>
    </location>
</feature>
<evidence type="ECO:0000256" key="9">
    <source>
        <dbReference type="PROSITE-ProRule" id="PRU01343"/>
    </source>
</evidence>
<dbReference type="SMART" id="SM00487">
    <property type="entry name" value="DEXDc"/>
    <property type="match status" value="1"/>
</dbReference>
<dbReference type="Gene3D" id="3.40.50.300">
    <property type="entry name" value="P-loop containing nucleotide triphosphate hydrolases"/>
    <property type="match status" value="1"/>
</dbReference>
<evidence type="ECO:0000256" key="5">
    <source>
        <dbReference type="ARBA" id="ARBA00022801"/>
    </source>
</evidence>
<keyword evidence="16" id="KW-1185">Reference proteome</keyword>
<dbReference type="PROSITE" id="PS51467">
    <property type="entry name" value="HARP"/>
    <property type="match status" value="1"/>
</dbReference>
<feature type="domain" description="GRF-type" evidence="14">
    <location>
        <begin position="7"/>
        <end position="44"/>
    </location>
</feature>
<reference evidence="15 16" key="2">
    <citation type="submission" date="2016-08" db="EMBL/GenBank/DDBJ databases">
        <title>Pervasive Adenine N6-methylation of Active Genes in Fungi.</title>
        <authorList>
            <consortium name="DOE Joint Genome Institute"/>
            <person name="Mondo S.J."/>
            <person name="Dannebaum R.O."/>
            <person name="Kuo R.C."/>
            <person name="Labutti K."/>
            <person name="Haridas S."/>
            <person name="Kuo A."/>
            <person name="Salamov A."/>
            <person name="Ahrendt S.R."/>
            <person name="Lipzen A."/>
            <person name="Sullivan W."/>
            <person name="Andreopoulos W.B."/>
            <person name="Clum A."/>
            <person name="Lindquist E."/>
            <person name="Daum C."/>
            <person name="Ramamoorthy G.K."/>
            <person name="Gryganskyi A."/>
            <person name="Culley D."/>
            <person name="Magnuson J.K."/>
            <person name="James T.Y."/>
            <person name="O'Malley M.A."/>
            <person name="Stajich J.E."/>
            <person name="Spatafora J.W."/>
            <person name="Visel A."/>
            <person name="Grigoriev I.V."/>
        </authorList>
    </citation>
    <scope>NUCLEOTIDE SEQUENCE [LARGE SCALE GENOMIC DNA]</scope>
    <source>
        <strain evidence="15 16">S4</strain>
    </source>
</reference>
<comment type="subcellular location">
    <subcellularLocation>
        <location evidence="1">Nucleus</location>
    </subcellularLocation>
</comment>
<dbReference type="Proteomes" id="UP000193944">
    <property type="component" value="Unassembled WGS sequence"/>
</dbReference>
<sequence length="832" mass="96124">MVKVVKCNCNSVPAHYKTHKAGPNCGRWFYTCRTCKFFQWDDETERDMSMANNDNNNNNFSNNNENNNNKFQQHITDLNRKYEYKQNFQNNNNSNNNFFLHNKNINNNENKKRKLPWDSNNNNTRSVKNARTSSINLSLAIYNEDEISIHVARSNIQKIQAYFSSMEEAHYSPQELCWVVPLKNYKTIINDAKIGKIIPGTIIKVEEIPDFVLYVFSEHYSNANSIFNQNADEKLNENIAKQMEERIPKHLLSKLMRFQYMGVREAILKNGRVFLCDEMGLGKTIQALAICSYYKTNWPCLIICPSSLRLTWASEIHKWLNIDEEFIQVIFSAKDVIRTTSKIIIASYDLISRKGMDEQIKKAKFNVVVADESHYLKNKDAKRTKIICPIIKNSKYALLLTGTPALSRPIELYTQLNSLIPRAISNPVKFGLRYCDAKETKFGWDFTGSSNLSELKLLLERTVMIRRLKKDVLMELPPKVRQCIMIEIPKKSMKELDKLLLESKSIDASMNKYRYSSDNTTKQKLELQKKSLLVKLYSETARAKIPSVQEYIGELYNNSDKNFIVFAHHQELLNGIADYIENKLKAQYIRIDGETKQSNRQLLCEDFQSNPNIRIAVLAITAAGVGLTLNKADLVIFAELFWNPAQLLQGEDRAHRIGRVGSVDIKYLIANGTIDDMQWPLIQKKLDVIGATIDGKNDIISMSTTAKDTTRISNSKKNKGRERQLKFDDYNKNENINLLQLDENNENNENNEKNKNNDINNTNNPNEVKSTNSEEIKKKDEDQFDYAEYFESFDILDNIEANSIIQELNDYSDTSVNIYHSFPLKSHPIKTM</sequence>
<dbReference type="STRING" id="1754192.A0A1Y1XQA7"/>
<keyword evidence="6" id="KW-0862">Zinc</keyword>
<evidence type="ECO:0000259" key="12">
    <source>
        <dbReference type="PROSITE" id="PS51194"/>
    </source>
</evidence>
<keyword evidence="3" id="KW-0547">Nucleotide-binding</keyword>
<dbReference type="GO" id="GO:0031297">
    <property type="term" value="P:replication fork processing"/>
    <property type="evidence" value="ECO:0007669"/>
    <property type="project" value="TreeGrafter"/>
</dbReference>
<dbReference type="InterPro" id="IPR014001">
    <property type="entry name" value="Helicase_ATP-bd"/>
</dbReference>
<dbReference type="Gene3D" id="3.40.50.10810">
    <property type="entry name" value="Tandem AAA-ATPase domain"/>
    <property type="match status" value="1"/>
</dbReference>
<dbReference type="CDD" id="cd18010">
    <property type="entry name" value="DEXHc_HARP_SMARCAL1"/>
    <property type="match status" value="1"/>
</dbReference>
<dbReference type="InterPro" id="IPR010003">
    <property type="entry name" value="HARP_dom"/>
</dbReference>
<dbReference type="Pfam" id="PF00271">
    <property type="entry name" value="Helicase_C"/>
    <property type="match status" value="1"/>
</dbReference>
<evidence type="ECO:0000313" key="16">
    <source>
        <dbReference type="Proteomes" id="UP000193944"/>
    </source>
</evidence>
<dbReference type="GO" id="GO:0043596">
    <property type="term" value="C:nuclear replication fork"/>
    <property type="evidence" value="ECO:0007669"/>
    <property type="project" value="TreeGrafter"/>
</dbReference>
<organism evidence="15 16">
    <name type="scientific">Anaeromyces robustus</name>
    <dbReference type="NCBI Taxonomy" id="1754192"/>
    <lineage>
        <taxon>Eukaryota</taxon>
        <taxon>Fungi</taxon>
        <taxon>Fungi incertae sedis</taxon>
        <taxon>Chytridiomycota</taxon>
        <taxon>Chytridiomycota incertae sedis</taxon>
        <taxon>Neocallimastigomycetes</taxon>
        <taxon>Neocallimastigales</taxon>
        <taxon>Neocallimastigaceae</taxon>
        <taxon>Anaeromyces</taxon>
    </lineage>
</organism>
<evidence type="ECO:0000313" key="15">
    <source>
        <dbReference type="EMBL" id="ORX87504.1"/>
    </source>
</evidence>
<dbReference type="PANTHER" id="PTHR45766">
    <property type="entry name" value="DNA ANNEALING HELICASE AND ENDONUCLEASE ZRANB3 FAMILY MEMBER"/>
    <property type="match status" value="1"/>
</dbReference>
<evidence type="ECO:0000256" key="4">
    <source>
        <dbReference type="ARBA" id="ARBA00022771"/>
    </source>
</evidence>